<dbReference type="PRINTS" id="PR00364">
    <property type="entry name" value="DISEASERSIST"/>
</dbReference>
<protein>
    <recommendedName>
        <fullName evidence="5">AAA+ ATPase domain-containing protein</fullName>
    </recommendedName>
</protein>
<dbReference type="SUPFAM" id="SSF52058">
    <property type="entry name" value="L domain-like"/>
    <property type="match status" value="2"/>
</dbReference>
<evidence type="ECO:0000313" key="6">
    <source>
        <dbReference type="EMBL" id="KAE8670943.1"/>
    </source>
</evidence>
<dbReference type="PANTHER" id="PTHR33463:SF203">
    <property type="entry name" value="AAA+ ATPASE DOMAIN-CONTAINING PROTEIN"/>
    <property type="match status" value="1"/>
</dbReference>
<keyword evidence="3" id="KW-0611">Plant defense</keyword>
<dbReference type="GO" id="GO:0005524">
    <property type="term" value="F:ATP binding"/>
    <property type="evidence" value="ECO:0007669"/>
    <property type="project" value="UniProtKB-KW"/>
</dbReference>
<dbReference type="InterPro" id="IPR002182">
    <property type="entry name" value="NB-ARC"/>
</dbReference>
<dbReference type="EMBL" id="VEPZ02001490">
    <property type="protein sequence ID" value="KAE8670943.1"/>
    <property type="molecule type" value="Genomic_DNA"/>
</dbReference>
<gene>
    <name evidence="6" type="ORF">F3Y22_tig00112043pilonHSYRG00017</name>
</gene>
<dbReference type="Gene3D" id="1.10.8.430">
    <property type="entry name" value="Helical domain of apoptotic protease-activating factors"/>
    <property type="match status" value="1"/>
</dbReference>
<dbReference type="PANTHER" id="PTHR33463">
    <property type="entry name" value="NB-ARC DOMAIN-CONTAINING PROTEIN-RELATED"/>
    <property type="match status" value="1"/>
</dbReference>
<dbReference type="InterPro" id="IPR057135">
    <property type="entry name" value="At4g27190-like_LRR"/>
</dbReference>
<comment type="similarity">
    <text evidence="1">Belongs to the disease resistance NB-LRR family.</text>
</comment>
<dbReference type="GO" id="GO:0006952">
    <property type="term" value="P:defense response"/>
    <property type="evidence" value="ECO:0007669"/>
    <property type="project" value="UniProtKB-KW"/>
</dbReference>
<accession>A0A6A2X6N1</accession>
<dbReference type="Gene3D" id="3.40.50.300">
    <property type="entry name" value="P-loop containing nucleotide triphosphate hydrolases"/>
    <property type="match status" value="1"/>
</dbReference>
<keyword evidence="4" id="KW-0067">ATP-binding</keyword>
<evidence type="ECO:0000256" key="2">
    <source>
        <dbReference type="ARBA" id="ARBA00022741"/>
    </source>
</evidence>
<dbReference type="SMART" id="SM00382">
    <property type="entry name" value="AAA"/>
    <property type="match status" value="1"/>
</dbReference>
<dbReference type="GO" id="GO:0043531">
    <property type="term" value="F:ADP binding"/>
    <property type="evidence" value="ECO:0007669"/>
    <property type="project" value="InterPro"/>
</dbReference>
<feature type="domain" description="AAA+ ATPase" evidence="5">
    <location>
        <begin position="171"/>
        <end position="376"/>
    </location>
</feature>
<dbReference type="Proteomes" id="UP000436088">
    <property type="component" value="Unassembled WGS sequence"/>
</dbReference>
<dbReference type="Gene3D" id="3.80.10.10">
    <property type="entry name" value="Ribonuclease Inhibitor"/>
    <property type="match status" value="5"/>
</dbReference>
<organism evidence="6 7">
    <name type="scientific">Hibiscus syriacus</name>
    <name type="common">Rose of Sharon</name>
    <dbReference type="NCBI Taxonomy" id="106335"/>
    <lineage>
        <taxon>Eukaryota</taxon>
        <taxon>Viridiplantae</taxon>
        <taxon>Streptophyta</taxon>
        <taxon>Embryophyta</taxon>
        <taxon>Tracheophyta</taxon>
        <taxon>Spermatophyta</taxon>
        <taxon>Magnoliopsida</taxon>
        <taxon>eudicotyledons</taxon>
        <taxon>Gunneridae</taxon>
        <taxon>Pentapetalae</taxon>
        <taxon>rosids</taxon>
        <taxon>malvids</taxon>
        <taxon>Malvales</taxon>
        <taxon>Malvaceae</taxon>
        <taxon>Malvoideae</taxon>
        <taxon>Hibiscus</taxon>
    </lineage>
</organism>
<name>A0A6A2X6N1_HIBSY</name>
<evidence type="ECO:0000256" key="4">
    <source>
        <dbReference type="ARBA" id="ARBA00022840"/>
    </source>
</evidence>
<evidence type="ECO:0000256" key="1">
    <source>
        <dbReference type="ARBA" id="ARBA00008894"/>
    </source>
</evidence>
<dbReference type="InterPro" id="IPR032675">
    <property type="entry name" value="LRR_dom_sf"/>
</dbReference>
<dbReference type="InterPro" id="IPR050905">
    <property type="entry name" value="Plant_NBS-LRR"/>
</dbReference>
<dbReference type="Pfam" id="PF23247">
    <property type="entry name" value="LRR_RPS2"/>
    <property type="match status" value="6"/>
</dbReference>
<proteinExistence type="inferred from homology"/>
<evidence type="ECO:0000313" key="7">
    <source>
        <dbReference type="Proteomes" id="UP000436088"/>
    </source>
</evidence>
<dbReference type="Pfam" id="PF00931">
    <property type="entry name" value="NB-ARC"/>
    <property type="match status" value="1"/>
</dbReference>
<dbReference type="FunFam" id="3.40.50.300:FF:001091">
    <property type="entry name" value="Probable disease resistance protein At1g61300"/>
    <property type="match status" value="1"/>
</dbReference>
<sequence>MVSIVSSAASKVADYTFGVIKRGIGYIIYVDSNVQDLKEQVGNLEDARGRVQHSVDRAIRNAEKIEADVLKWLANVEKKLTENVEEKLKKDEEKAKKKCFFALCPNVKSRYQVSKKAVEEKHAISELLEQGKFNKVSYSPPIEGVVTKGYKAFESRTTALKGIMEALKESSVRIVGIYGMAGVGKTTLAKEVAARVKEEHLFDEVAMTIVTHNPDIRKIQGEIADMLGLHYKNETVSGRAIELRERLKTDKKILIVLDDLWQKLDLEEVGISFEDQAAKGSSIAGCKILLTSRSLDVLRLMHAEKSFKVEILSQEESMILFAKTVGDISGDYERRANELVKKCEGLPVAILAISNALKDKDLTSWDDALLQLRRSNPSNIEGMQDNVYSTIELSYKWLRNEEAQSLFLICGLHPQSFDIPVFDLLQYSFGLDLLEGIYTMEEARKRIDALVHKLKASSLLLEGKGYEWGCNHLKELLKKGNLNGCTAISLPHSNMADLSDVDCSNLELLMLLNKDPSFRVSETFFKDMYKLKVLSVTGMSFPYSLPSSFRSLTNLQTLRLCECKLSEIAIVEKLKKLDLLSFHGSAITKLPIGIAQLTQLKLLDLSECSQLEVIPENVLSKLYRLEELLVGNSFREWNVGGNARLEELNNLSSLSALDVSIPDARIMPKEDLFLRKLERYKIVIGEVQVHSIFFTKSKASKALQLELDIGNDLVKGMEMLIKNAEELRVEGLKGAKDMSFELLDTDGFPHLKYLTIGEQGSSEISWIINSMSMRLAPRKVFPALETMVLYGLRNLEKICHGELIKTESLSHLTTVAIYRCDRLKNLFPFSIARNLNQLQQITVQHCKNITEIVAGERKEGNDENDTLEFCCLRSLQLFNLPNFKSFYSQETTAYSSSSHSNTESKAIPLFNLKVSCPALETLRVQKCHKLKCVFSSSIVKSFVQLEDLVVSDCDELEEVIQGILGEEERISNCISLFPKLDSLNLNKLPKLGRFCSGIDISIEFTSLRELDISDCHGLSTFHLNSTNIVGKSRGNISLDQQQHLFNEKVSCPALETLTVAGCHESKCVFSSSMVKSFFQLKELAVSNCDELEEVIQGVLGEERINSFISLLPKLDSLELRYLPKLKSTFHLNSTNVVGKSNGNISLDQPQHLFHEKVSCPALETLRVEECHKLKCVFSSSTVKSFVQLKELVVSDCVEMEEAIQGILGEEERISSCISLFPKLDKLNLMELPKLRSTFHLNSTNVVGKSSDNISLDQPQHLFHEKISCPVLEELNLEGCDKLKCVFTSSTVKSFVQLKTLDIFRCREMEEVIQGGDDDDDEISFPQLNILKLDYLPKLESFCSSGNYTSDNISLDLLQHLFNDKISCPVLEELNLEGCDKLKGNTRWDDDDDEISFPQLNILKLDYLPKLESFCSSGNYTSDNISLDLLQHLFNDKISCPVLVELRVLSCDKLKCVFTSSTVKNFVQLKTLDIFRCREMEGVIQGGDDDDDEISFPQLNILKLDYLPKLESFCSSGNYTFGFPSLQTVLVYECPKMKTFSRGHSNTPMLHKVTLSDWLDEWRWEGSLNHTIQQLFREKDINEIGRDD</sequence>
<evidence type="ECO:0000259" key="5">
    <source>
        <dbReference type="SMART" id="SM00382"/>
    </source>
</evidence>
<dbReference type="SUPFAM" id="SSF52540">
    <property type="entry name" value="P-loop containing nucleoside triphosphate hydrolases"/>
    <property type="match status" value="1"/>
</dbReference>
<dbReference type="InterPro" id="IPR027417">
    <property type="entry name" value="P-loop_NTPase"/>
</dbReference>
<dbReference type="SUPFAM" id="SSF52047">
    <property type="entry name" value="RNI-like"/>
    <property type="match status" value="2"/>
</dbReference>
<dbReference type="InterPro" id="IPR003593">
    <property type="entry name" value="AAA+_ATPase"/>
</dbReference>
<keyword evidence="7" id="KW-1185">Reference proteome</keyword>
<reference evidence="6" key="1">
    <citation type="submission" date="2019-09" db="EMBL/GenBank/DDBJ databases">
        <title>Draft genome information of white flower Hibiscus syriacus.</title>
        <authorList>
            <person name="Kim Y.-M."/>
        </authorList>
    </citation>
    <scope>NUCLEOTIDE SEQUENCE [LARGE SCALE GENOMIC DNA]</scope>
    <source>
        <strain evidence="6">YM2019G1</strain>
    </source>
</reference>
<comment type="caution">
    <text evidence="6">The sequence shown here is derived from an EMBL/GenBank/DDBJ whole genome shotgun (WGS) entry which is preliminary data.</text>
</comment>
<dbReference type="InterPro" id="IPR042197">
    <property type="entry name" value="Apaf_helical"/>
</dbReference>
<keyword evidence="2" id="KW-0547">Nucleotide-binding</keyword>
<evidence type="ECO:0000256" key="3">
    <source>
        <dbReference type="ARBA" id="ARBA00022821"/>
    </source>
</evidence>